<feature type="domain" description="BTB" evidence="1">
    <location>
        <begin position="19"/>
        <end position="89"/>
    </location>
</feature>
<dbReference type="PANTHER" id="PTHR24410:SF23">
    <property type="entry name" value="BTB DOMAIN-CONTAINING PROTEIN-RELATED"/>
    <property type="match status" value="1"/>
</dbReference>
<dbReference type="SUPFAM" id="SSF54695">
    <property type="entry name" value="POZ domain"/>
    <property type="match status" value="1"/>
</dbReference>
<evidence type="ECO:0000313" key="2">
    <source>
        <dbReference type="EMBL" id="KAF3009937.1"/>
    </source>
</evidence>
<proteinExistence type="predicted"/>
<dbReference type="InterPro" id="IPR051481">
    <property type="entry name" value="BTB-POZ/Galectin-3-binding"/>
</dbReference>
<keyword evidence="3" id="KW-1185">Reference proteome</keyword>
<dbReference type="Gene3D" id="3.30.710.10">
    <property type="entry name" value="Potassium Channel Kv1.1, Chain A"/>
    <property type="match status" value="1"/>
</dbReference>
<evidence type="ECO:0000259" key="1">
    <source>
        <dbReference type="PROSITE" id="PS50097"/>
    </source>
</evidence>
<dbReference type="OrthoDB" id="6359816at2759"/>
<dbReference type="AlphaFoldDB" id="A0A9P4WCM3"/>
<accession>A0A9P4WCM3</accession>
<dbReference type="PROSITE" id="PS50097">
    <property type="entry name" value="BTB"/>
    <property type="match status" value="1"/>
</dbReference>
<dbReference type="SMART" id="SM00225">
    <property type="entry name" value="BTB"/>
    <property type="match status" value="1"/>
</dbReference>
<gene>
    <name evidence="2" type="ORF">E8E13_011075</name>
</gene>
<dbReference type="Proteomes" id="UP000801428">
    <property type="component" value="Unassembled WGS sequence"/>
</dbReference>
<sequence length="214" mass="24592">MARTSHRTNPYLFNNQAFSDITLVHRDTKGFHREYHAHKAILCMSSEYFRKLFSEYDPNGKHIVLGFDDHMHFALLLKRMYSKDYDKAEIVRLAADDREQRILIPMGIRRVAEKYGVDTVYTQATEDVRAMLFMDETDDFLKAVVAAYYKDAEVDPAMRRIIVTAALASSSGFLESAWYKSFVKSFPRFAADMELTKGSDPFGSIARGIKEAEC</sequence>
<evidence type="ECO:0000313" key="3">
    <source>
        <dbReference type="Proteomes" id="UP000801428"/>
    </source>
</evidence>
<name>A0A9P4WCM3_CURKU</name>
<reference evidence="2" key="1">
    <citation type="submission" date="2019-04" db="EMBL/GenBank/DDBJ databases">
        <title>Sequencing of skin fungus with MAO and IRED activity.</title>
        <authorList>
            <person name="Marsaioli A.J."/>
            <person name="Bonatto J.M.C."/>
            <person name="Reis Junior O."/>
        </authorList>
    </citation>
    <scope>NUCLEOTIDE SEQUENCE</scope>
    <source>
        <strain evidence="2">30M1</strain>
    </source>
</reference>
<protein>
    <recommendedName>
        <fullName evidence="1">BTB domain-containing protein</fullName>
    </recommendedName>
</protein>
<dbReference type="Pfam" id="PF00651">
    <property type="entry name" value="BTB"/>
    <property type="match status" value="1"/>
</dbReference>
<organism evidence="2 3">
    <name type="scientific">Curvularia kusanoi</name>
    <name type="common">Cochliobolus kusanoi</name>
    <dbReference type="NCBI Taxonomy" id="90978"/>
    <lineage>
        <taxon>Eukaryota</taxon>
        <taxon>Fungi</taxon>
        <taxon>Dikarya</taxon>
        <taxon>Ascomycota</taxon>
        <taxon>Pezizomycotina</taxon>
        <taxon>Dothideomycetes</taxon>
        <taxon>Pleosporomycetidae</taxon>
        <taxon>Pleosporales</taxon>
        <taxon>Pleosporineae</taxon>
        <taxon>Pleosporaceae</taxon>
        <taxon>Curvularia</taxon>
    </lineage>
</organism>
<comment type="caution">
    <text evidence="2">The sequence shown here is derived from an EMBL/GenBank/DDBJ whole genome shotgun (WGS) entry which is preliminary data.</text>
</comment>
<dbReference type="InterPro" id="IPR000210">
    <property type="entry name" value="BTB/POZ_dom"/>
</dbReference>
<dbReference type="InterPro" id="IPR011333">
    <property type="entry name" value="SKP1/BTB/POZ_sf"/>
</dbReference>
<dbReference type="PANTHER" id="PTHR24410">
    <property type="entry name" value="HL07962P-RELATED"/>
    <property type="match status" value="1"/>
</dbReference>
<dbReference type="EMBL" id="SWKU01000002">
    <property type="protein sequence ID" value="KAF3009937.1"/>
    <property type="molecule type" value="Genomic_DNA"/>
</dbReference>